<evidence type="ECO:0000313" key="1">
    <source>
        <dbReference type="EMBL" id="RCW74445.1"/>
    </source>
</evidence>
<comment type="caution">
    <text evidence="1">The sequence shown here is derived from an EMBL/GenBank/DDBJ whole genome shotgun (WGS) entry which is preliminary data.</text>
</comment>
<accession>A0A368Y2W1</accession>
<dbReference type="EMBL" id="QPJK01000002">
    <property type="protein sequence ID" value="RCW74445.1"/>
    <property type="molecule type" value="Genomic_DNA"/>
</dbReference>
<reference evidence="1 2" key="1">
    <citation type="submission" date="2018-07" db="EMBL/GenBank/DDBJ databases">
        <title>Genomic Encyclopedia of Type Strains, Phase IV (KMG-IV): sequencing the most valuable type-strain genomes for metagenomic binning, comparative biology and taxonomic classification.</title>
        <authorList>
            <person name="Goeker M."/>
        </authorList>
    </citation>
    <scope>NUCLEOTIDE SEQUENCE [LARGE SCALE GENOMIC DNA]</scope>
    <source>
        <strain evidence="1 2">DSM 21634</strain>
    </source>
</reference>
<evidence type="ECO:0000313" key="2">
    <source>
        <dbReference type="Proteomes" id="UP000252884"/>
    </source>
</evidence>
<dbReference type="RefSeq" id="WP_281277185.1">
    <property type="nucleotide sequence ID" value="NZ_QPJK01000002.1"/>
</dbReference>
<gene>
    <name evidence="1" type="ORF">DES41_102768</name>
</gene>
<organism evidence="1 2">
    <name type="scientific">Pseudorhodoferax soli</name>
    <dbReference type="NCBI Taxonomy" id="545864"/>
    <lineage>
        <taxon>Bacteria</taxon>
        <taxon>Pseudomonadati</taxon>
        <taxon>Pseudomonadota</taxon>
        <taxon>Betaproteobacteria</taxon>
        <taxon>Burkholderiales</taxon>
        <taxon>Comamonadaceae</taxon>
    </lineage>
</organism>
<name>A0A368Y2W1_9BURK</name>
<protein>
    <submittedName>
        <fullName evidence="1">Uncharacterized protein</fullName>
    </submittedName>
</protein>
<dbReference type="Proteomes" id="UP000252884">
    <property type="component" value="Unassembled WGS sequence"/>
</dbReference>
<proteinExistence type="predicted"/>
<keyword evidence="2" id="KW-1185">Reference proteome</keyword>
<dbReference type="AlphaFoldDB" id="A0A368Y2W1"/>
<sequence>MDKTPSMCMAMRVAKAGGFATKTRPASGGAPSASLAKRVIGLPT</sequence>